<evidence type="ECO:0000256" key="2">
    <source>
        <dbReference type="ARBA" id="ARBA00023242"/>
    </source>
</evidence>
<dbReference type="Gene3D" id="1.20.5.170">
    <property type="match status" value="1"/>
</dbReference>
<dbReference type="SMART" id="SM00338">
    <property type="entry name" value="BRLZ"/>
    <property type="match status" value="1"/>
</dbReference>
<dbReference type="Proteomes" id="UP000812966">
    <property type="component" value="Unassembled WGS sequence"/>
</dbReference>
<dbReference type="InterPro" id="IPR004827">
    <property type="entry name" value="bZIP"/>
</dbReference>
<organism evidence="5 6">
    <name type="scientific">Filobasidium floriforme</name>
    <dbReference type="NCBI Taxonomy" id="5210"/>
    <lineage>
        <taxon>Eukaryota</taxon>
        <taxon>Fungi</taxon>
        <taxon>Dikarya</taxon>
        <taxon>Basidiomycota</taxon>
        <taxon>Agaricomycotina</taxon>
        <taxon>Tremellomycetes</taxon>
        <taxon>Filobasidiales</taxon>
        <taxon>Filobasidiaceae</taxon>
        <taxon>Filobasidium</taxon>
    </lineage>
</organism>
<sequence>MFACTEGAHAPNTRTATVDEEQAKIVRRRAQNRMAQAIHRQRRESEVATLKGQVEALQRTNVTLMDTIKALTEHQAVLTAEIARLRGDSCESRRPASITVTVPSTLSAPESDRPYHSDRGPADVAADDVAVVAESDPWSSRPDLSSQGFDVSTNNTARPPAGEGEVRHPGVFPPIDDPASHALSLEAAARLIESSYRDVTSVTECDLAETWINAALPSDGPGDLPGSRSSGSEWQQGSLGDRSDVTPGSVTSPSEIVTILTSHVFRSWDDLACPVIQAMFFVSTGQRDAQVAVFDGLRALSSIELWDKLNSGRQVGRDLLLDDLCESFKAKSRVNDNPIFTVDDVDEILATVDYCTLVRCA</sequence>
<dbReference type="PANTHER" id="PTHR40621">
    <property type="entry name" value="TRANSCRIPTION FACTOR KAPC-RELATED"/>
    <property type="match status" value="1"/>
</dbReference>
<comment type="caution">
    <text evidence="5">The sequence shown here is derived from an EMBL/GenBank/DDBJ whole genome shotgun (WGS) entry which is preliminary data.</text>
</comment>
<reference evidence="5" key="1">
    <citation type="submission" date="2020-04" db="EMBL/GenBank/DDBJ databases">
        <title>Analysis of mating type loci in Filobasidium floriforme.</title>
        <authorList>
            <person name="Nowrousian M."/>
        </authorList>
    </citation>
    <scope>NUCLEOTIDE SEQUENCE</scope>
    <source>
        <strain evidence="5">CBS 6242</strain>
    </source>
</reference>
<accession>A0A8K0JGZ3</accession>
<dbReference type="Pfam" id="PF00170">
    <property type="entry name" value="bZIP_1"/>
    <property type="match status" value="1"/>
</dbReference>
<gene>
    <name evidence="5" type="ORF">FFLO_06336</name>
</gene>
<evidence type="ECO:0000313" key="6">
    <source>
        <dbReference type="Proteomes" id="UP000812966"/>
    </source>
</evidence>
<dbReference type="GO" id="GO:0001228">
    <property type="term" value="F:DNA-binding transcription activator activity, RNA polymerase II-specific"/>
    <property type="evidence" value="ECO:0007669"/>
    <property type="project" value="TreeGrafter"/>
</dbReference>
<evidence type="ECO:0000259" key="4">
    <source>
        <dbReference type="PROSITE" id="PS50217"/>
    </source>
</evidence>
<feature type="domain" description="BZIP" evidence="4">
    <location>
        <begin position="22"/>
        <end position="85"/>
    </location>
</feature>
<dbReference type="GO" id="GO:0000976">
    <property type="term" value="F:transcription cis-regulatory region binding"/>
    <property type="evidence" value="ECO:0007669"/>
    <property type="project" value="InterPro"/>
</dbReference>
<evidence type="ECO:0000256" key="1">
    <source>
        <dbReference type="ARBA" id="ARBA00004123"/>
    </source>
</evidence>
<comment type="subcellular location">
    <subcellularLocation>
        <location evidence="1">Nucleus</location>
    </subcellularLocation>
</comment>
<feature type="region of interest" description="Disordered" evidence="3">
    <location>
        <begin position="216"/>
        <end position="250"/>
    </location>
</feature>
<feature type="compositionally biased region" description="Polar residues" evidence="3">
    <location>
        <begin position="227"/>
        <end position="238"/>
    </location>
</feature>
<proteinExistence type="predicted"/>
<dbReference type="GO" id="GO:0090575">
    <property type="term" value="C:RNA polymerase II transcription regulator complex"/>
    <property type="evidence" value="ECO:0007669"/>
    <property type="project" value="TreeGrafter"/>
</dbReference>
<evidence type="ECO:0000256" key="3">
    <source>
        <dbReference type="SAM" id="MobiDB-lite"/>
    </source>
</evidence>
<dbReference type="SUPFAM" id="SSF57959">
    <property type="entry name" value="Leucine zipper domain"/>
    <property type="match status" value="1"/>
</dbReference>
<dbReference type="InterPro" id="IPR046347">
    <property type="entry name" value="bZIP_sf"/>
</dbReference>
<protein>
    <recommendedName>
        <fullName evidence="4">BZIP domain-containing protein</fullName>
    </recommendedName>
</protein>
<dbReference type="AlphaFoldDB" id="A0A8K0JGZ3"/>
<name>A0A8K0JGZ3_9TREE</name>
<feature type="compositionally biased region" description="Polar residues" evidence="3">
    <location>
        <begin position="142"/>
        <end position="157"/>
    </location>
</feature>
<feature type="region of interest" description="Disordered" evidence="3">
    <location>
        <begin position="135"/>
        <end position="178"/>
    </location>
</feature>
<dbReference type="PANTHER" id="PTHR40621:SF6">
    <property type="entry name" value="AP-1-LIKE TRANSCRIPTION FACTOR YAP1-RELATED"/>
    <property type="match status" value="1"/>
</dbReference>
<dbReference type="EMBL" id="JABELV010000198">
    <property type="protein sequence ID" value="KAG7528221.1"/>
    <property type="molecule type" value="Genomic_DNA"/>
</dbReference>
<evidence type="ECO:0000313" key="5">
    <source>
        <dbReference type="EMBL" id="KAG7528221.1"/>
    </source>
</evidence>
<dbReference type="InterPro" id="IPR050936">
    <property type="entry name" value="AP-1-like"/>
</dbReference>
<dbReference type="CDD" id="cd14688">
    <property type="entry name" value="bZIP_YAP"/>
    <property type="match status" value="1"/>
</dbReference>
<keyword evidence="6" id="KW-1185">Reference proteome</keyword>
<keyword evidence="2" id="KW-0539">Nucleus</keyword>
<dbReference type="PROSITE" id="PS50217">
    <property type="entry name" value="BZIP"/>
    <property type="match status" value="1"/>
</dbReference>